<dbReference type="EMBL" id="BKCJ011264820">
    <property type="protein sequence ID" value="GFD12319.1"/>
    <property type="molecule type" value="Genomic_DNA"/>
</dbReference>
<accession>A0A699TT55</accession>
<feature type="non-terminal residue" evidence="1">
    <location>
        <position position="67"/>
    </location>
</feature>
<evidence type="ECO:0000313" key="1">
    <source>
        <dbReference type="EMBL" id="GFD12319.1"/>
    </source>
</evidence>
<dbReference type="AlphaFoldDB" id="A0A699TT55"/>
<sequence length="67" mass="7584">MNDDLNRTVEYEGENDLVDSNETKDNGDIRVEAGFRKEDMVRTNVGMVEEDDCSVESKNQVLNGMNV</sequence>
<proteinExistence type="predicted"/>
<protein>
    <submittedName>
        <fullName evidence="1">Uncharacterized protein</fullName>
    </submittedName>
</protein>
<gene>
    <name evidence="1" type="ORF">Tci_884288</name>
</gene>
<organism evidence="1">
    <name type="scientific">Tanacetum cinerariifolium</name>
    <name type="common">Dalmatian daisy</name>
    <name type="synonym">Chrysanthemum cinerariifolium</name>
    <dbReference type="NCBI Taxonomy" id="118510"/>
    <lineage>
        <taxon>Eukaryota</taxon>
        <taxon>Viridiplantae</taxon>
        <taxon>Streptophyta</taxon>
        <taxon>Embryophyta</taxon>
        <taxon>Tracheophyta</taxon>
        <taxon>Spermatophyta</taxon>
        <taxon>Magnoliopsida</taxon>
        <taxon>eudicotyledons</taxon>
        <taxon>Gunneridae</taxon>
        <taxon>Pentapetalae</taxon>
        <taxon>asterids</taxon>
        <taxon>campanulids</taxon>
        <taxon>Asterales</taxon>
        <taxon>Asteraceae</taxon>
        <taxon>Asteroideae</taxon>
        <taxon>Anthemideae</taxon>
        <taxon>Anthemidinae</taxon>
        <taxon>Tanacetum</taxon>
    </lineage>
</organism>
<name>A0A699TT55_TANCI</name>
<comment type="caution">
    <text evidence="1">The sequence shown here is derived from an EMBL/GenBank/DDBJ whole genome shotgun (WGS) entry which is preliminary data.</text>
</comment>
<reference evidence="1" key="1">
    <citation type="journal article" date="2019" name="Sci. Rep.">
        <title>Draft genome of Tanacetum cinerariifolium, the natural source of mosquito coil.</title>
        <authorList>
            <person name="Yamashiro T."/>
            <person name="Shiraishi A."/>
            <person name="Satake H."/>
            <person name="Nakayama K."/>
        </authorList>
    </citation>
    <scope>NUCLEOTIDE SEQUENCE</scope>
</reference>